<sequence>MMEPAAGLAAELAGLADRGEYLGAASEMLMKLFPSDHVVYNILDARTPSARVLSFPEYEDGNLSEAFLSVCDDHPILLSYLRDATPGLWAPRRLSDLVTDLALYRTRTYRVLLRPYCQRP</sequence>
<protein>
    <submittedName>
        <fullName evidence="1">Uncharacterized protein</fullName>
    </submittedName>
</protein>
<dbReference type="EMBL" id="JAKZBV010000001">
    <property type="protein sequence ID" value="MCH6471177.1"/>
    <property type="molecule type" value="Genomic_DNA"/>
</dbReference>
<dbReference type="RefSeq" id="WP_241054790.1">
    <property type="nucleotide sequence ID" value="NZ_JAKZBV010000001.1"/>
</dbReference>
<reference evidence="1 2" key="1">
    <citation type="submission" date="2022-03" db="EMBL/GenBank/DDBJ databases">
        <title>Sinomonas sp. isolated from a soil.</title>
        <authorList>
            <person name="Han J."/>
            <person name="Kim D.-U."/>
        </authorList>
    </citation>
    <scope>NUCLEOTIDE SEQUENCE [LARGE SCALE GENOMIC DNA]</scope>
    <source>
        <strain evidence="1 2">5-5</strain>
    </source>
</reference>
<accession>A0ABS9U455</accession>
<organism evidence="1 2">
    <name type="scientific">Sinomonas terrae</name>
    <dbReference type="NCBI Taxonomy" id="2908838"/>
    <lineage>
        <taxon>Bacteria</taxon>
        <taxon>Bacillati</taxon>
        <taxon>Actinomycetota</taxon>
        <taxon>Actinomycetes</taxon>
        <taxon>Micrococcales</taxon>
        <taxon>Micrococcaceae</taxon>
        <taxon>Sinomonas</taxon>
    </lineage>
</organism>
<keyword evidence="2" id="KW-1185">Reference proteome</keyword>
<name>A0ABS9U455_9MICC</name>
<comment type="caution">
    <text evidence="1">The sequence shown here is derived from an EMBL/GenBank/DDBJ whole genome shotgun (WGS) entry which is preliminary data.</text>
</comment>
<proteinExistence type="predicted"/>
<dbReference type="Proteomes" id="UP001202922">
    <property type="component" value="Unassembled WGS sequence"/>
</dbReference>
<evidence type="ECO:0000313" key="2">
    <source>
        <dbReference type="Proteomes" id="UP001202922"/>
    </source>
</evidence>
<gene>
    <name evidence="1" type="ORF">L0M17_14520</name>
</gene>
<evidence type="ECO:0000313" key="1">
    <source>
        <dbReference type="EMBL" id="MCH6471177.1"/>
    </source>
</evidence>